<protein>
    <submittedName>
        <fullName evidence="1">Uncharacterized protein</fullName>
    </submittedName>
</protein>
<proteinExistence type="predicted"/>
<evidence type="ECO:0000313" key="2">
    <source>
        <dbReference type="Proteomes" id="UP001148662"/>
    </source>
</evidence>
<reference evidence="1" key="1">
    <citation type="submission" date="2022-07" db="EMBL/GenBank/DDBJ databases">
        <title>Genome Sequence of Phlebia brevispora.</title>
        <authorList>
            <person name="Buettner E."/>
        </authorList>
    </citation>
    <scope>NUCLEOTIDE SEQUENCE</scope>
    <source>
        <strain evidence="1">MPL23</strain>
    </source>
</reference>
<comment type="caution">
    <text evidence="1">The sequence shown here is derived from an EMBL/GenBank/DDBJ whole genome shotgun (WGS) entry which is preliminary data.</text>
</comment>
<name>A0ACC1RQV0_9APHY</name>
<organism evidence="1 2">
    <name type="scientific">Phlebia brevispora</name>
    <dbReference type="NCBI Taxonomy" id="194682"/>
    <lineage>
        <taxon>Eukaryota</taxon>
        <taxon>Fungi</taxon>
        <taxon>Dikarya</taxon>
        <taxon>Basidiomycota</taxon>
        <taxon>Agaricomycotina</taxon>
        <taxon>Agaricomycetes</taxon>
        <taxon>Polyporales</taxon>
        <taxon>Meruliaceae</taxon>
        <taxon>Phlebia</taxon>
    </lineage>
</organism>
<dbReference type="EMBL" id="JANHOG010002457">
    <property type="protein sequence ID" value="KAJ3523236.1"/>
    <property type="molecule type" value="Genomic_DNA"/>
</dbReference>
<dbReference type="Proteomes" id="UP001148662">
    <property type="component" value="Unassembled WGS sequence"/>
</dbReference>
<accession>A0ACC1RQV0</accession>
<sequence length="542" mass="59219">MMSSTGPRRSLKEAAKSLYALGGVRRFYRGLTIGLVGVFPYSAIDMSTFEALKLAYLRSTGKEEPGVLALLVCGSISGSVGATSVYPLNLVRTRLQASGSSGHPQKYTGIMDVVHQTYARDGWRGFYRGLLPTLAKVVPAVSISYVVYESTKRKCVFSFFFLSPALLPVLMLDAAEIADWPFTLWEAVQLDVQIITEEIARLQNSLAHLKSTQESLQEAIDETHDPDFVQAMEENAGVIGSQEERISILRMALSQKGIPAEAFCANGSQSQPTPAQPPSPGHAEQEQLPRVISNGRVTENAQHAQPVESRADEDGGIDLHLAGSHKCCIATSLHTTTSTMFILDPHSILLAVPRNIVTAVGLPLAGGFYSGSYTGTVVRGKWYNVRVFSVLPTLHWSADCAQNLIFPPGRPANPGRVFPIVWGTLYTAVGLASYYAYEAYENSYMTEDLNAASKAITLYYVQLGLNFLWTPLFFVKKQTTLALADCALLTGTSIYMTKLLHGISGGKTTWFLAPYCGWLLYATYLNAGVVYLNRGRNLPKED</sequence>
<evidence type="ECO:0000313" key="1">
    <source>
        <dbReference type="EMBL" id="KAJ3523236.1"/>
    </source>
</evidence>
<gene>
    <name evidence="1" type="ORF">NM688_g8761</name>
</gene>
<keyword evidence="2" id="KW-1185">Reference proteome</keyword>